<evidence type="ECO:0000256" key="3">
    <source>
        <dbReference type="ARBA" id="ARBA00022900"/>
    </source>
</evidence>
<dbReference type="GO" id="GO:0005615">
    <property type="term" value="C:extracellular space"/>
    <property type="evidence" value="ECO:0007669"/>
    <property type="project" value="InterPro"/>
</dbReference>
<proteinExistence type="inferred from homology"/>
<reference evidence="6" key="2">
    <citation type="submission" date="2023-05" db="EMBL/GenBank/DDBJ databases">
        <authorList>
            <person name="Fouks B."/>
        </authorList>
    </citation>
    <scope>NUCLEOTIDE SEQUENCE</scope>
    <source>
        <strain evidence="6">Stay&amp;Tobe</strain>
        <tissue evidence="6">Testes</tissue>
    </source>
</reference>
<comment type="caution">
    <text evidence="6">The sequence shown here is derived from an EMBL/GenBank/DDBJ whole genome shotgun (WGS) entry which is preliminary data.</text>
</comment>
<dbReference type="Gene3D" id="2.30.39.10">
    <property type="entry name" value="Alpha-1-antitrypsin, domain 1"/>
    <property type="match status" value="1"/>
</dbReference>
<dbReference type="AlphaFoldDB" id="A0AAD8ECR1"/>
<dbReference type="Pfam" id="PF00079">
    <property type="entry name" value="Serpin"/>
    <property type="match status" value="1"/>
</dbReference>
<dbReference type="InterPro" id="IPR000215">
    <property type="entry name" value="Serpin_fam"/>
</dbReference>
<reference evidence="6" key="1">
    <citation type="journal article" date="2023" name="IScience">
        <title>Live-bearing cockroach genome reveals convergent evolutionary mechanisms linked to viviparity in insects and beyond.</title>
        <authorList>
            <person name="Fouks B."/>
            <person name="Harrison M.C."/>
            <person name="Mikhailova A.A."/>
            <person name="Marchal E."/>
            <person name="English S."/>
            <person name="Carruthers M."/>
            <person name="Jennings E.C."/>
            <person name="Chiamaka E.L."/>
            <person name="Frigard R.A."/>
            <person name="Pippel M."/>
            <person name="Attardo G.M."/>
            <person name="Benoit J.B."/>
            <person name="Bornberg-Bauer E."/>
            <person name="Tobe S.S."/>
        </authorList>
    </citation>
    <scope>NUCLEOTIDE SEQUENCE</scope>
    <source>
        <strain evidence="6">Stay&amp;Tobe</strain>
    </source>
</reference>
<feature type="compositionally biased region" description="Acidic residues" evidence="4">
    <location>
        <begin position="231"/>
        <end position="240"/>
    </location>
</feature>
<dbReference type="EMBL" id="JASPKZ010007317">
    <property type="protein sequence ID" value="KAJ9585044.1"/>
    <property type="molecule type" value="Genomic_DNA"/>
</dbReference>
<keyword evidence="7" id="KW-1185">Reference proteome</keyword>
<dbReference type="PANTHER" id="PTHR11461">
    <property type="entry name" value="SERINE PROTEASE INHIBITOR, SERPIN"/>
    <property type="match status" value="1"/>
</dbReference>
<name>A0AAD8ECR1_DIPPU</name>
<evidence type="ECO:0000256" key="1">
    <source>
        <dbReference type="ARBA" id="ARBA00009500"/>
    </source>
</evidence>
<dbReference type="PANTHER" id="PTHR11461:SF211">
    <property type="entry name" value="GH10112P-RELATED"/>
    <property type="match status" value="1"/>
</dbReference>
<feature type="region of interest" description="Disordered" evidence="4">
    <location>
        <begin position="217"/>
        <end position="246"/>
    </location>
</feature>
<keyword evidence="3" id="KW-0722">Serine protease inhibitor</keyword>
<evidence type="ECO:0000313" key="6">
    <source>
        <dbReference type="EMBL" id="KAJ9585044.1"/>
    </source>
</evidence>
<dbReference type="InterPro" id="IPR036186">
    <property type="entry name" value="Serpin_sf"/>
</dbReference>
<dbReference type="InterPro" id="IPR023796">
    <property type="entry name" value="Serpin_dom"/>
</dbReference>
<dbReference type="Proteomes" id="UP001233999">
    <property type="component" value="Unassembled WGS sequence"/>
</dbReference>
<evidence type="ECO:0000256" key="2">
    <source>
        <dbReference type="ARBA" id="ARBA00022690"/>
    </source>
</evidence>
<dbReference type="InterPro" id="IPR042185">
    <property type="entry name" value="Serpin_sf_2"/>
</dbReference>
<dbReference type="Gene3D" id="3.30.497.10">
    <property type="entry name" value="Antithrombin, subunit I, domain 2"/>
    <property type="match status" value="1"/>
</dbReference>
<feature type="domain" description="Serpin" evidence="5">
    <location>
        <begin position="68"/>
        <end position="223"/>
    </location>
</feature>
<dbReference type="InterPro" id="IPR042178">
    <property type="entry name" value="Serpin_sf_1"/>
</dbReference>
<accession>A0AAD8ECR1</accession>
<evidence type="ECO:0000313" key="7">
    <source>
        <dbReference type="Proteomes" id="UP001233999"/>
    </source>
</evidence>
<evidence type="ECO:0000256" key="4">
    <source>
        <dbReference type="SAM" id="MobiDB-lite"/>
    </source>
</evidence>
<comment type="similarity">
    <text evidence="1">Belongs to the serpin family.</text>
</comment>
<dbReference type="SUPFAM" id="SSF56574">
    <property type="entry name" value="Serpins"/>
    <property type="match status" value="1"/>
</dbReference>
<gene>
    <name evidence="6" type="ORF">L9F63_020618</name>
</gene>
<keyword evidence="2" id="KW-0646">Protease inhibitor</keyword>
<dbReference type="GO" id="GO:0004867">
    <property type="term" value="F:serine-type endopeptidase inhibitor activity"/>
    <property type="evidence" value="ECO:0007669"/>
    <property type="project" value="UniProtKB-KW"/>
</dbReference>
<sequence>MKTDIDFYPSPEENFQTEGIQMKKTCFCGILDEVGAKWIHVPIAVQKKSDDTGQCAGVRPSCKSYWSRRKMSFLVVLPTERHGLDKLIQDMTPECLIKSFSFSPKDDRKNLELTLPAFHINTCTDFKPALRKLGLQSAFGKGSGLFDTSIKQRLFLSNIKQKGQIVVDQFGARTSQKTETNFPCQFCEPWEDTDPCTVDEPFLFFVVDNETSLPLIAGKVSKPEPPPWQPLDDENEEDDFSQCQQY</sequence>
<protein>
    <recommendedName>
        <fullName evidence="5">Serpin domain-containing protein</fullName>
    </recommendedName>
</protein>
<organism evidence="6 7">
    <name type="scientific">Diploptera punctata</name>
    <name type="common">Pacific beetle cockroach</name>
    <dbReference type="NCBI Taxonomy" id="6984"/>
    <lineage>
        <taxon>Eukaryota</taxon>
        <taxon>Metazoa</taxon>
        <taxon>Ecdysozoa</taxon>
        <taxon>Arthropoda</taxon>
        <taxon>Hexapoda</taxon>
        <taxon>Insecta</taxon>
        <taxon>Pterygota</taxon>
        <taxon>Neoptera</taxon>
        <taxon>Polyneoptera</taxon>
        <taxon>Dictyoptera</taxon>
        <taxon>Blattodea</taxon>
        <taxon>Blaberoidea</taxon>
        <taxon>Blaberidae</taxon>
        <taxon>Diplopterinae</taxon>
        <taxon>Diploptera</taxon>
    </lineage>
</organism>
<evidence type="ECO:0000259" key="5">
    <source>
        <dbReference type="Pfam" id="PF00079"/>
    </source>
</evidence>